<dbReference type="EMBL" id="GBRH01189616">
    <property type="protein sequence ID" value="JAE08280.1"/>
    <property type="molecule type" value="Transcribed_RNA"/>
</dbReference>
<accession>A0A0A9F5H9</accession>
<reference evidence="1" key="1">
    <citation type="submission" date="2014-09" db="EMBL/GenBank/DDBJ databases">
        <authorList>
            <person name="Magalhaes I.L.F."/>
            <person name="Oliveira U."/>
            <person name="Santos F.R."/>
            <person name="Vidigal T.H.D.A."/>
            <person name="Brescovit A.D."/>
            <person name="Santos A.J."/>
        </authorList>
    </citation>
    <scope>NUCLEOTIDE SEQUENCE</scope>
    <source>
        <tissue evidence="1">Shoot tissue taken approximately 20 cm above the soil surface</tissue>
    </source>
</reference>
<sequence>MLSSVQAFICRFLCIKGGKVVNFGLVPTNQSSMFRVSYVVLKIIRWRSPSGYAWRSKQFS</sequence>
<name>A0A0A9F5H9_ARUDO</name>
<evidence type="ECO:0000313" key="1">
    <source>
        <dbReference type="EMBL" id="JAE08280.1"/>
    </source>
</evidence>
<dbReference type="AlphaFoldDB" id="A0A0A9F5H9"/>
<proteinExistence type="predicted"/>
<organism evidence="1">
    <name type="scientific">Arundo donax</name>
    <name type="common">Giant reed</name>
    <name type="synonym">Donax arundinaceus</name>
    <dbReference type="NCBI Taxonomy" id="35708"/>
    <lineage>
        <taxon>Eukaryota</taxon>
        <taxon>Viridiplantae</taxon>
        <taxon>Streptophyta</taxon>
        <taxon>Embryophyta</taxon>
        <taxon>Tracheophyta</taxon>
        <taxon>Spermatophyta</taxon>
        <taxon>Magnoliopsida</taxon>
        <taxon>Liliopsida</taxon>
        <taxon>Poales</taxon>
        <taxon>Poaceae</taxon>
        <taxon>PACMAD clade</taxon>
        <taxon>Arundinoideae</taxon>
        <taxon>Arundineae</taxon>
        <taxon>Arundo</taxon>
    </lineage>
</organism>
<protein>
    <submittedName>
        <fullName evidence="1">Uncharacterized protein</fullName>
    </submittedName>
</protein>
<reference evidence="1" key="2">
    <citation type="journal article" date="2015" name="Data Brief">
        <title>Shoot transcriptome of the giant reed, Arundo donax.</title>
        <authorList>
            <person name="Barrero R.A."/>
            <person name="Guerrero F.D."/>
            <person name="Moolhuijzen P."/>
            <person name="Goolsby J.A."/>
            <person name="Tidwell J."/>
            <person name="Bellgard S.E."/>
            <person name="Bellgard M.I."/>
        </authorList>
    </citation>
    <scope>NUCLEOTIDE SEQUENCE</scope>
    <source>
        <tissue evidence="1">Shoot tissue taken approximately 20 cm above the soil surface</tissue>
    </source>
</reference>